<proteinExistence type="predicted"/>
<gene>
    <name evidence="1" type="ORF">B0H17DRAFT_1140473</name>
</gene>
<dbReference type="EMBL" id="JARKIE010000152">
    <property type="protein sequence ID" value="KAJ7675160.1"/>
    <property type="molecule type" value="Genomic_DNA"/>
</dbReference>
<comment type="caution">
    <text evidence="1">The sequence shown here is derived from an EMBL/GenBank/DDBJ whole genome shotgun (WGS) entry which is preliminary data.</text>
</comment>
<dbReference type="AlphaFoldDB" id="A0AAD7D237"/>
<dbReference type="Proteomes" id="UP001221757">
    <property type="component" value="Unassembled WGS sequence"/>
</dbReference>
<accession>A0AAD7D237</accession>
<organism evidence="1 2">
    <name type="scientific">Mycena rosella</name>
    <name type="common">Pink bonnet</name>
    <name type="synonym">Agaricus rosellus</name>
    <dbReference type="NCBI Taxonomy" id="1033263"/>
    <lineage>
        <taxon>Eukaryota</taxon>
        <taxon>Fungi</taxon>
        <taxon>Dikarya</taxon>
        <taxon>Basidiomycota</taxon>
        <taxon>Agaricomycotina</taxon>
        <taxon>Agaricomycetes</taxon>
        <taxon>Agaricomycetidae</taxon>
        <taxon>Agaricales</taxon>
        <taxon>Marasmiineae</taxon>
        <taxon>Mycenaceae</taxon>
        <taxon>Mycena</taxon>
    </lineage>
</organism>
<evidence type="ECO:0000313" key="1">
    <source>
        <dbReference type="EMBL" id="KAJ7675160.1"/>
    </source>
</evidence>
<sequence>MPKLAPSLLPREIVPKSAAHTTFRLKQLLPATSKDAVEIGTWICFRELRKSKPVLAFTVGNNQVLLKHEMEVMTAARFISPAFALQSGNHAIMLPPTGTLAGADIWITQIQDFVHEGSNRYTLLRGALIEGKDVVRLAHLSPHYRNDALTKGGISGSVSAVLCLGPYRERQMGNDACTPKRVSNARKSSDFTGTIIRVGYCLVKIK</sequence>
<name>A0AAD7D237_MYCRO</name>
<keyword evidence="2" id="KW-1185">Reference proteome</keyword>
<evidence type="ECO:0000313" key="2">
    <source>
        <dbReference type="Proteomes" id="UP001221757"/>
    </source>
</evidence>
<reference evidence="1" key="1">
    <citation type="submission" date="2023-03" db="EMBL/GenBank/DDBJ databases">
        <title>Massive genome expansion in bonnet fungi (Mycena s.s.) driven by repeated elements and novel gene families across ecological guilds.</title>
        <authorList>
            <consortium name="Lawrence Berkeley National Laboratory"/>
            <person name="Harder C.B."/>
            <person name="Miyauchi S."/>
            <person name="Viragh M."/>
            <person name="Kuo A."/>
            <person name="Thoen E."/>
            <person name="Andreopoulos B."/>
            <person name="Lu D."/>
            <person name="Skrede I."/>
            <person name="Drula E."/>
            <person name="Henrissat B."/>
            <person name="Morin E."/>
            <person name="Kohler A."/>
            <person name="Barry K."/>
            <person name="LaButti K."/>
            <person name="Morin E."/>
            <person name="Salamov A."/>
            <person name="Lipzen A."/>
            <person name="Mereny Z."/>
            <person name="Hegedus B."/>
            <person name="Baldrian P."/>
            <person name="Stursova M."/>
            <person name="Weitz H."/>
            <person name="Taylor A."/>
            <person name="Grigoriev I.V."/>
            <person name="Nagy L.G."/>
            <person name="Martin F."/>
            <person name="Kauserud H."/>
        </authorList>
    </citation>
    <scope>NUCLEOTIDE SEQUENCE</scope>
    <source>
        <strain evidence="1">CBHHK067</strain>
    </source>
</reference>
<protein>
    <submittedName>
        <fullName evidence="1">Uncharacterized protein</fullName>
    </submittedName>
</protein>